<dbReference type="PRINTS" id="PR00473">
    <property type="entry name" value="GALCTOKINASE"/>
</dbReference>
<evidence type="ECO:0000313" key="16">
    <source>
        <dbReference type="EMBL" id="ACR12847.1"/>
    </source>
</evidence>
<dbReference type="RefSeq" id="WP_015818959.1">
    <property type="nucleotide sequence ID" value="NC_012997.1"/>
</dbReference>
<evidence type="ECO:0000256" key="3">
    <source>
        <dbReference type="ARBA" id="ARBA00022679"/>
    </source>
</evidence>
<dbReference type="InterPro" id="IPR020568">
    <property type="entry name" value="Ribosomal_Su5_D2-typ_SF"/>
</dbReference>
<dbReference type="PANTHER" id="PTHR10457:SF7">
    <property type="entry name" value="GALACTOKINASE-RELATED"/>
    <property type="match status" value="1"/>
</dbReference>
<dbReference type="InterPro" id="IPR019539">
    <property type="entry name" value="GalKase_N"/>
</dbReference>
<dbReference type="PIRSF" id="PIRSF000530">
    <property type="entry name" value="Galactokinase"/>
    <property type="match status" value="1"/>
</dbReference>
<feature type="domain" description="Galactokinase N-terminal" evidence="15">
    <location>
        <begin position="12"/>
        <end position="61"/>
    </location>
</feature>
<comment type="caution">
    <text evidence="11">Lacks conserved residue(s) required for the propagation of feature annotation.</text>
</comment>
<dbReference type="Pfam" id="PF00288">
    <property type="entry name" value="GHMP_kinases_N"/>
    <property type="match status" value="1"/>
</dbReference>
<dbReference type="InterPro" id="IPR013750">
    <property type="entry name" value="GHMP_kinase_C_dom"/>
</dbReference>
<dbReference type="InterPro" id="IPR006204">
    <property type="entry name" value="GHMP_kinase_N_dom"/>
</dbReference>
<dbReference type="Pfam" id="PF08544">
    <property type="entry name" value="GHMP_kinases_C"/>
    <property type="match status" value="1"/>
</dbReference>
<evidence type="ECO:0000256" key="6">
    <source>
        <dbReference type="ARBA" id="ARBA00022777"/>
    </source>
</evidence>
<dbReference type="InterPro" id="IPR019741">
    <property type="entry name" value="Galactokinase_CS"/>
</dbReference>
<dbReference type="Gene3D" id="3.30.70.890">
    <property type="entry name" value="GHMP kinase, C-terminal domain"/>
    <property type="match status" value="1"/>
</dbReference>
<dbReference type="InterPro" id="IPR006203">
    <property type="entry name" value="GHMP_knse_ATP-bd_CS"/>
</dbReference>
<dbReference type="eggNOG" id="COG0153">
    <property type="taxonomic scope" value="Bacteria"/>
</dbReference>
<dbReference type="FunFam" id="3.30.230.10:FF:000017">
    <property type="entry name" value="Galactokinase"/>
    <property type="match status" value="1"/>
</dbReference>
<feature type="binding site" evidence="11">
    <location>
        <begin position="37"/>
        <end position="40"/>
    </location>
    <ligand>
        <name>substrate</name>
    </ligand>
</feature>
<dbReference type="STRING" id="377629.TERTU_2307"/>
<dbReference type="Pfam" id="PF10509">
    <property type="entry name" value="GalKase_gal_bdg"/>
    <property type="match status" value="1"/>
</dbReference>
<dbReference type="GO" id="GO:0005829">
    <property type="term" value="C:cytosol"/>
    <property type="evidence" value="ECO:0007669"/>
    <property type="project" value="TreeGrafter"/>
</dbReference>
<evidence type="ECO:0000259" key="13">
    <source>
        <dbReference type="Pfam" id="PF00288"/>
    </source>
</evidence>
<comment type="catalytic activity">
    <reaction evidence="11">
        <text>alpha-D-galactose + ATP = alpha-D-galactose 1-phosphate + ADP + H(+)</text>
        <dbReference type="Rhea" id="RHEA:13553"/>
        <dbReference type="ChEBI" id="CHEBI:15378"/>
        <dbReference type="ChEBI" id="CHEBI:28061"/>
        <dbReference type="ChEBI" id="CHEBI:30616"/>
        <dbReference type="ChEBI" id="CHEBI:58336"/>
        <dbReference type="ChEBI" id="CHEBI:456216"/>
        <dbReference type="EC" id="2.7.1.6"/>
    </reaction>
</comment>
<dbReference type="NCBIfam" id="TIGR00131">
    <property type="entry name" value="gal_kin"/>
    <property type="match status" value="1"/>
</dbReference>
<reference evidence="16 17" key="1">
    <citation type="journal article" date="2009" name="PLoS ONE">
        <title>The complete genome of Teredinibacter turnerae T7901: an intracellular endosymbiont of marine wood-boring bivalves (shipworms).</title>
        <authorList>
            <person name="Yang J.C."/>
            <person name="Madupu R."/>
            <person name="Durkin A.S."/>
            <person name="Ekborg N.A."/>
            <person name="Pedamallu C.S."/>
            <person name="Hostetler J.B."/>
            <person name="Radune D."/>
            <person name="Toms B.S."/>
            <person name="Henrissat B."/>
            <person name="Coutinho P.M."/>
            <person name="Schwarz S."/>
            <person name="Field L."/>
            <person name="Trindade-Silva A.E."/>
            <person name="Soares C.A.G."/>
            <person name="Elshahawi S."/>
            <person name="Hanora A."/>
            <person name="Schmidt E.W."/>
            <person name="Haygood M.G."/>
            <person name="Posfai J."/>
            <person name="Benner J."/>
            <person name="Madinger C."/>
            <person name="Nove J."/>
            <person name="Anton B."/>
            <person name="Chaudhary K."/>
            <person name="Foster J."/>
            <person name="Holman A."/>
            <person name="Kumar S."/>
            <person name="Lessard P.A."/>
            <person name="Luyten Y.A."/>
            <person name="Slatko B."/>
            <person name="Wood N."/>
            <person name="Wu B."/>
            <person name="Teplitski M."/>
            <person name="Mougous J.D."/>
            <person name="Ward N."/>
            <person name="Eisen J.A."/>
            <person name="Badger J.H."/>
            <person name="Distel D.L."/>
        </authorList>
    </citation>
    <scope>NUCLEOTIDE SEQUENCE [LARGE SCALE GENOMIC DNA]</scope>
    <source>
        <strain evidence="17">ATCC 39867 / T7901</strain>
    </source>
</reference>
<proteinExistence type="inferred from homology"/>
<evidence type="ECO:0000256" key="4">
    <source>
        <dbReference type="ARBA" id="ARBA00022723"/>
    </source>
</evidence>
<feature type="site" description="Transition state stabilizer" evidence="11">
    <location>
        <position position="31"/>
    </location>
</feature>
<dbReference type="OrthoDB" id="250531at2"/>
<evidence type="ECO:0000259" key="14">
    <source>
        <dbReference type="Pfam" id="PF08544"/>
    </source>
</evidence>
<keyword evidence="5 11" id="KW-0547">Nucleotide-binding</keyword>
<dbReference type="InterPro" id="IPR014721">
    <property type="entry name" value="Ribsml_uS5_D2-typ_fold_subgr"/>
</dbReference>
<keyword evidence="17" id="KW-1185">Reference proteome</keyword>
<dbReference type="KEGG" id="ttu:TERTU_2307"/>
<feature type="binding site" evidence="11">
    <location>
        <position position="226"/>
    </location>
    <ligand>
        <name>substrate</name>
    </ligand>
</feature>
<dbReference type="GO" id="GO:0000287">
    <property type="term" value="F:magnesium ion binding"/>
    <property type="evidence" value="ECO:0007669"/>
    <property type="project" value="UniProtKB-UniRule"/>
</dbReference>
<evidence type="ECO:0000256" key="1">
    <source>
        <dbReference type="ARBA" id="ARBA00006566"/>
    </source>
</evidence>
<sequence>MTEVTPDVRAAQAHEKHFSKAAERIFKAPGRVNIIGEHTDYNDGFVLPAALNYFTAIAASKREDRVIEAIALDEKGSRVKFSLDEPVTRDADASWSNYLRGVVIELLGAGYQLCGANIVIAGNVPLGAGLSSSAALEIVSAAALTGLSDEAISGVQAALFGQAAENNFCGCSCGVMDQLASALCEPQKAMLLDCRSLQAHMVDLPAELSLVIINSNVKRGLVDSEYNIRRQQCETVASYFGVDALRDLSLEQLVANKAHIDILPYKRAYHVITENRRTLDAADALSRGDITALSKLMVESHESMRDDFEITVPEIDILVDIINQTLKGRGAARMTGGGFGGCVVALVPRELENSVIQSVNEQYFSNTGLQPEIHTCQAAGGAFASLAEG</sequence>
<dbReference type="InterPro" id="IPR022963">
    <property type="entry name" value="Galactokinase_bac"/>
</dbReference>
<dbReference type="PRINTS" id="PR00959">
    <property type="entry name" value="MEVGALKINASE"/>
</dbReference>
<evidence type="ECO:0000259" key="15">
    <source>
        <dbReference type="Pfam" id="PF10509"/>
    </source>
</evidence>
<evidence type="ECO:0000256" key="11">
    <source>
        <dbReference type="HAMAP-Rule" id="MF_00246"/>
    </source>
</evidence>
<keyword evidence="7 11" id="KW-0067">ATP-binding</keyword>
<evidence type="ECO:0000256" key="5">
    <source>
        <dbReference type="ARBA" id="ARBA00022741"/>
    </source>
</evidence>
<dbReference type="GO" id="GO:0005524">
    <property type="term" value="F:ATP binding"/>
    <property type="evidence" value="ECO:0007669"/>
    <property type="project" value="UniProtKB-UniRule"/>
</dbReference>
<keyword evidence="9 11" id="KW-0299">Galactose metabolism</keyword>
<keyword evidence="2 11" id="KW-0963">Cytoplasm</keyword>
<keyword evidence="8 11" id="KW-0460">Magnesium</keyword>
<feature type="binding site" evidence="11">
    <location>
        <position position="165"/>
    </location>
    <ligand>
        <name>Mg(2+)</name>
        <dbReference type="ChEBI" id="CHEBI:18420"/>
    </ligand>
</feature>
<dbReference type="FunFam" id="3.30.70.890:FF:000001">
    <property type="entry name" value="Galactokinase"/>
    <property type="match status" value="1"/>
</dbReference>
<gene>
    <name evidence="11 16" type="primary">galK</name>
    <name evidence="16" type="ordered locus">TERTU_2307</name>
</gene>
<feature type="domain" description="GHMP kinase N-terminal" evidence="13">
    <location>
        <begin position="97"/>
        <end position="183"/>
    </location>
</feature>
<dbReference type="UniPathway" id="UPA00214"/>
<keyword evidence="4 11" id="KW-0479">Metal-binding</keyword>
<name>C5BK61_TERTT</name>
<dbReference type="HOGENOM" id="CLU_017814_2_1_6"/>
<evidence type="ECO:0000256" key="12">
    <source>
        <dbReference type="NCBIfam" id="TIGR00131"/>
    </source>
</evidence>
<accession>C5BK61</accession>
<comment type="subcellular location">
    <subcellularLocation>
        <location evidence="11">Cytoplasm</location>
    </subcellularLocation>
</comment>
<comment type="pathway">
    <text evidence="11">Carbohydrate metabolism; galactose metabolism.</text>
</comment>
<dbReference type="PROSITE" id="PS00106">
    <property type="entry name" value="GALACTOKINASE"/>
    <property type="match status" value="1"/>
</dbReference>
<dbReference type="InterPro" id="IPR006206">
    <property type="entry name" value="Mevalonate/galactokinase"/>
</dbReference>
<evidence type="ECO:0000256" key="10">
    <source>
        <dbReference type="ARBA" id="ARBA00023277"/>
    </source>
</evidence>
<dbReference type="GO" id="GO:0006012">
    <property type="term" value="P:galactose metabolic process"/>
    <property type="evidence" value="ECO:0007669"/>
    <property type="project" value="UniProtKB-UniRule"/>
</dbReference>
<dbReference type="GO" id="GO:0004335">
    <property type="term" value="F:galactokinase activity"/>
    <property type="evidence" value="ECO:0007669"/>
    <property type="project" value="UniProtKB-UniRule"/>
</dbReference>
<dbReference type="InterPro" id="IPR036554">
    <property type="entry name" value="GHMP_kinase_C_sf"/>
</dbReference>
<feature type="binding site" evidence="11">
    <location>
        <begin position="127"/>
        <end position="133"/>
    </location>
    <ligand>
        <name>ATP</name>
        <dbReference type="ChEBI" id="CHEBI:30616"/>
    </ligand>
</feature>
<dbReference type="AlphaFoldDB" id="C5BK61"/>
<keyword evidence="6 11" id="KW-0418">Kinase</keyword>
<dbReference type="EMBL" id="CP001614">
    <property type="protein sequence ID" value="ACR12847.1"/>
    <property type="molecule type" value="Genomic_DNA"/>
</dbReference>
<dbReference type="SUPFAM" id="SSF54211">
    <property type="entry name" value="Ribosomal protein S5 domain 2-like"/>
    <property type="match status" value="1"/>
</dbReference>
<evidence type="ECO:0000313" key="17">
    <source>
        <dbReference type="Proteomes" id="UP000009080"/>
    </source>
</evidence>
<dbReference type="PROSITE" id="PS00627">
    <property type="entry name" value="GHMP_KINASES_ATP"/>
    <property type="match status" value="1"/>
</dbReference>
<feature type="binding site" evidence="11">
    <location>
        <position position="133"/>
    </location>
    <ligand>
        <name>Mg(2+)</name>
        <dbReference type="ChEBI" id="CHEBI:18420"/>
    </ligand>
</feature>
<dbReference type="Proteomes" id="UP000009080">
    <property type="component" value="Chromosome"/>
</dbReference>
<evidence type="ECO:0000256" key="8">
    <source>
        <dbReference type="ARBA" id="ARBA00022842"/>
    </source>
</evidence>
<feature type="active site" description="Proton acceptor" evidence="11">
    <location>
        <position position="177"/>
    </location>
</feature>
<dbReference type="NCBIfam" id="NF003472">
    <property type="entry name" value="PRK05101.1"/>
    <property type="match status" value="1"/>
</dbReference>
<keyword evidence="10 11" id="KW-0119">Carbohydrate metabolism</keyword>
<evidence type="ECO:0000256" key="7">
    <source>
        <dbReference type="ARBA" id="ARBA00022840"/>
    </source>
</evidence>
<dbReference type="EC" id="2.7.1.6" evidence="11 12"/>
<comment type="similarity">
    <text evidence="1 11">Belongs to the GHMP kinase family. GalK subfamily.</text>
</comment>
<feature type="domain" description="GHMP kinase C-terminal" evidence="14">
    <location>
        <begin position="282"/>
        <end position="363"/>
    </location>
</feature>
<evidence type="ECO:0000256" key="9">
    <source>
        <dbReference type="ARBA" id="ARBA00023144"/>
    </source>
</evidence>
<dbReference type="HAMAP" id="MF_00246">
    <property type="entry name" value="Galactokinase"/>
    <property type="match status" value="1"/>
</dbReference>
<dbReference type="InterPro" id="IPR000705">
    <property type="entry name" value="Galactokinase"/>
</dbReference>
<protein>
    <recommendedName>
        <fullName evidence="11 12">Galactokinase</fullName>
        <ecNumber evidence="11 12">2.7.1.6</ecNumber>
    </recommendedName>
    <alternativeName>
        <fullName evidence="11">Galactose kinase</fullName>
    </alternativeName>
</protein>
<dbReference type="SUPFAM" id="SSF55060">
    <property type="entry name" value="GHMP Kinase, C-terminal domain"/>
    <property type="match status" value="1"/>
</dbReference>
<organism evidence="16 17">
    <name type="scientific">Teredinibacter turnerae (strain ATCC 39867 / T7901)</name>
    <dbReference type="NCBI Taxonomy" id="377629"/>
    <lineage>
        <taxon>Bacteria</taxon>
        <taxon>Pseudomonadati</taxon>
        <taxon>Pseudomonadota</taxon>
        <taxon>Gammaproteobacteria</taxon>
        <taxon>Cellvibrionales</taxon>
        <taxon>Cellvibrionaceae</taxon>
        <taxon>Teredinibacter</taxon>
    </lineage>
</organism>
<comment type="function">
    <text evidence="11">Catalyzes the transfer of the gamma-phosphate of ATP to D-galactose to form alpha-D-galactose-1-phosphate (Gal-1-P).</text>
</comment>
<dbReference type="PANTHER" id="PTHR10457">
    <property type="entry name" value="MEVALONATE KINASE/GALACTOKINASE"/>
    <property type="match status" value="1"/>
</dbReference>
<dbReference type="Gene3D" id="3.30.230.10">
    <property type="match status" value="1"/>
</dbReference>
<keyword evidence="3 11" id="KW-0808">Transferase</keyword>
<evidence type="ECO:0000256" key="2">
    <source>
        <dbReference type="ARBA" id="ARBA00022490"/>
    </source>
</evidence>